<evidence type="ECO:0000256" key="10">
    <source>
        <dbReference type="ARBA" id="ARBA00022960"/>
    </source>
</evidence>
<keyword evidence="7" id="KW-0808">Transferase</keyword>
<evidence type="ECO:0000313" key="21">
    <source>
        <dbReference type="EMBL" id="QTX31266.1"/>
    </source>
</evidence>
<dbReference type="PANTHER" id="PTHR32282:SF27">
    <property type="entry name" value="PENICILLIN-BINDING PROTEIN 1A"/>
    <property type="match status" value="1"/>
</dbReference>
<dbReference type="SUPFAM" id="SSF53955">
    <property type="entry name" value="Lysozyme-like"/>
    <property type="match status" value="1"/>
</dbReference>
<keyword evidence="9" id="KW-0378">Hydrolase</keyword>
<dbReference type="EMBL" id="CP072943">
    <property type="protein sequence ID" value="QTX31266.1"/>
    <property type="molecule type" value="Genomic_DNA"/>
</dbReference>
<dbReference type="Gene3D" id="3.40.710.10">
    <property type="entry name" value="DD-peptidase/beta-lactamase superfamily"/>
    <property type="match status" value="1"/>
</dbReference>
<dbReference type="GO" id="GO:0006508">
    <property type="term" value="P:proteolysis"/>
    <property type="evidence" value="ECO:0007669"/>
    <property type="project" value="UniProtKB-KW"/>
</dbReference>
<evidence type="ECO:0000256" key="7">
    <source>
        <dbReference type="ARBA" id="ARBA00022679"/>
    </source>
</evidence>
<feature type="region of interest" description="Disordered" evidence="18">
    <location>
        <begin position="711"/>
        <end position="734"/>
    </location>
</feature>
<dbReference type="GO" id="GO:0008955">
    <property type="term" value="F:peptidoglycan glycosyltransferase activity"/>
    <property type="evidence" value="ECO:0007669"/>
    <property type="project" value="UniProtKB-EC"/>
</dbReference>
<evidence type="ECO:0000256" key="3">
    <source>
        <dbReference type="ARBA" id="ARBA00007739"/>
    </source>
</evidence>
<dbReference type="GO" id="GO:0009002">
    <property type="term" value="F:serine-type D-Ala-D-Ala carboxypeptidase activity"/>
    <property type="evidence" value="ECO:0007669"/>
    <property type="project" value="UniProtKB-EC"/>
</dbReference>
<keyword evidence="8" id="KW-0812">Transmembrane</keyword>
<evidence type="ECO:0000256" key="2">
    <source>
        <dbReference type="ARBA" id="ARBA00007090"/>
    </source>
</evidence>
<keyword evidence="14" id="KW-0511">Multifunctional enzyme</keyword>
<dbReference type="GO" id="GO:0008360">
    <property type="term" value="P:regulation of cell shape"/>
    <property type="evidence" value="ECO:0007669"/>
    <property type="project" value="UniProtKB-KW"/>
</dbReference>
<gene>
    <name evidence="21" type="ORF">KAR29_07635</name>
</gene>
<organism evidence="21 22">
    <name type="scientific">Aminithiophilus ramosus</name>
    <dbReference type="NCBI Taxonomy" id="3029084"/>
    <lineage>
        <taxon>Bacteria</taxon>
        <taxon>Thermotogati</taxon>
        <taxon>Synergistota</taxon>
        <taxon>Synergistia</taxon>
        <taxon>Synergistales</taxon>
        <taxon>Aminithiophilaceae</taxon>
        <taxon>Aminithiophilus</taxon>
    </lineage>
</organism>
<evidence type="ECO:0000256" key="8">
    <source>
        <dbReference type="ARBA" id="ARBA00022692"/>
    </source>
</evidence>
<dbReference type="Pfam" id="PF00912">
    <property type="entry name" value="Transgly"/>
    <property type="match status" value="1"/>
</dbReference>
<dbReference type="SUPFAM" id="SSF56601">
    <property type="entry name" value="beta-lactamase/transpeptidase-like"/>
    <property type="match status" value="1"/>
</dbReference>
<dbReference type="GO" id="GO:0030288">
    <property type="term" value="C:outer membrane-bounded periplasmic space"/>
    <property type="evidence" value="ECO:0007669"/>
    <property type="project" value="TreeGrafter"/>
</dbReference>
<evidence type="ECO:0000259" key="19">
    <source>
        <dbReference type="Pfam" id="PF00905"/>
    </source>
</evidence>
<dbReference type="PANTHER" id="PTHR32282">
    <property type="entry name" value="BINDING PROTEIN TRANSPEPTIDASE, PUTATIVE-RELATED"/>
    <property type="match status" value="1"/>
</dbReference>
<dbReference type="InterPro" id="IPR001264">
    <property type="entry name" value="Glyco_trans_51"/>
</dbReference>
<dbReference type="FunFam" id="1.10.3810.10:FF:000001">
    <property type="entry name" value="Penicillin-binding protein 1A"/>
    <property type="match status" value="1"/>
</dbReference>
<accession>A0A9Q7AN62</accession>
<evidence type="ECO:0000313" key="22">
    <source>
        <dbReference type="Proteomes" id="UP000671879"/>
    </source>
</evidence>
<evidence type="ECO:0000256" key="14">
    <source>
        <dbReference type="ARBA" id="ARBA00023268"/>
    </source>
</evidence>
<evidence type="ECO:0000256" key="13">
    <source>
        <dbReference type="ARBA" id="ARBA00023136"/>
    </source>
</evidence>
<keyword evidence="6" id="KW-0328">Glycosyltransferase</keyword>
<dbReference type="GO" id="GO:0008658">
    <property type="term" value="F:penicillin binding"/>
    <property type="evidence" value="ECO:0007669"/>
    <property type="project" value="InterPro"/>
</dbReference>
<dbReference type="InterPro" id="IPR012338">
    <property type="entry name" value="Beta-lactam/transpept-like"/>
</dbReference>
<keyword evidence="11" id="KW-0573">Peptidoglycan synthesis</keyword>
<dbReference type="Proteomes" id="UP000671879">
    <property type="component" value="Chromosome"/>
</dbReference>
<comment type="similarity">
    <text evidence="3">In the N-terminal section; belongs to the glycosyltransferase 51 family.</text>
</comment>
<dbReference type="GO" id="GO:0071555">
    <property type="term" value="P:cell wall organization"/>
    <property type="evidence" value="ECO:0007669"/>
    <property type="project" value="UniProtKB-KW"/>
</dbReference>
<dbReference type="Gene3D" id="1.10.3810.10">
    <property type="entry name" value="Biosynthetic peptidoglycan transglycosylase-like"/>
    <property type="match status" value="1"/>
</dbReference>
<evidence type="ECO:0000259" key="20">
    <source>
        <dbReference type="Pfam" id="PF00912"/>
    </source>
</evidence>
<dbReference type="InterPro" id="IPR050396">
    <property type="entry name" value="Glycosyltr_51/Transpeptidase"/>
</dbReference>
<comment type="similarity">
    <text evidence="2">In the C-terminal section; belongs to the transpeptidase family.</text>
</comment>
<feature type="compositionally biased region" description="Pro residues" evidence="18">
    <location>
        <begin position="711"/>
        <end position="722"/>
    </location>
</feature>
<dbReference type="InterPro" id="IPR001460">
    <property type="entry name" value="PCN-bd_Tpept"/>
</dbReference>
<dbReference type="NCBIfam" id="TIGR02074">
    <property type="entry name" value="PBP_1a_fam"/>
    <property type="match status" value="1"/>
</dbReference>
<keyword evidence="5" id="KW-0645">Protease</keyword>
<keyword evidence="10" id="KW-0133">Cell shape</keyword>
<evidence type="ECO:0000256" key="18">
    <source>
        <dbReference type="SAM" id="MobiDB-lite"/>
    </source>
</evidence>
<keyword evidence="13" id="KW-0472">Membrane</keyword>
<comment type="subcellular location">
    <subcellularLocation>
        <location evidence="1">Membrane</location>
    </subcellularLocation>
</comment>
<feature type="domain" description="Glycosyl transferase family 51" evidence="20">
    <location>
        <begin position="80"/>
        <end position="252"/>
    </location>
</feature>
<name>A0A9Q7AN62_9BACT</name>
<evidence type="ECO:0000256" key="5">
    <source>
        <dbReference type="ARBA" id="ARBA00022670"/>
    </source>
</evidence>
<dbReference type="RefSeq" id="WP_274372414.1">
    <property type="nucleotide sequence ID" value="NZ_CP072943.1"/>
</dbReference>
<sequence>MADDPRSPERRKEKKPERAFSFLRFLGALLLLSLALALATAAVMTTLYVKRISADLPSLDEMARQRPNLATEVYDRQNRLIARLFLENRTWVSLDQISPWMQKAAIAAEDGDFYSHSGLDFLGMARAFWVNLTHGRTRQGASTITQQLARNLFLSRERTMERKVKEAVLALRLERLYTKDQILEMYLNTIYYGHGTWGIAAASQAYFAKRPGQLSVSEAALLAGLVAAPELYSPYRSLERAQTRRAYVIRRLVDLGWLDGAQAQTALASPPALQKGTVSSAPLDKAPYFVSHILFNHLLPTYGKETVYQEGLRVYTTIDLELQQAAQEAVRRLKSEGALVALAPGTGEVLAMVGGKDFEVSKFNRATQAFRQPGSAFKPFVYAAALQEGLRPVDHVLDAPLIYENGWAPQNYNEKFGGEITLLEALTHSNNVATVRVAESIGIGKVVAMARNLGISSPHLPRDLSLSLGSGSVTPLELGQAYCPFANGGYRVTPYFIREIRRHDGEILEQQGPQLSPAISPELAAEVQGMLKNVVRAGTGRSVAIPDMDVLGKTGTTNDWSDAWFVGSVPGILAVVYAGHDDHKPLGNRATGSTIAAPVWKAFIDKAVAELRPPHRFFLGDADVEEIQVCRETGYLASPSCSSTVAVLMERSKAPTSFCPLHGGDWYAAQMDPLAPRLILVRDDTVLLAQYGLGQSAVAAQPTEVVPLPAFAPSPAPTPPPKAETKPYKIDPSPAQIVEDRYQDLLKQYGLTN</sequence>
<evidence type="ECO:0000256" key="1">
    <source>
        <dbReference type="ARBA" id="ARBA00004370"/>
    </source>
</evidence>
<dbReference type="Pfam" id="PF00905">
    <property type="entry name" value="Transpeptidase"/>
    <property type="match status" value="1"/>
</dbReference>
<keyword evidence="4" id="KW-0121">Carboxypeptidase</keyword>
<evidence type="ECO:0000256" key="6">
    <source>
        <dbReference type="ARBA" id="ARBA00022676"/>
    </source>
</evidence>
<dbReference type="InterPro" id="IPR023346">
    <property type="entry name" value="Lysozyme-like_dom_sf"/>
</dbReference>
<evidence type="ECO:0000256" key="16">
    <source>
        <dbReference type="ARBA" id="ARBA00034000"/>
    </source>
</evidence>
<dbReference type="GO" id="GO:0016020">
    <property type="term" value="C:membrane"/>
    <property type="evidence" value="ECO:0007669"/>
    <property type="project" value="UniProtKB-SubCell"/>
</dbReference>
<dbReference type="KEGG" id="aram:KAR29_07635"/>
<proteinExistence type="inferred from homology"/>
<evidence type="ECO:0000256" key="9">
    <source>
        <dbReference type="ARBA" id="ARBA00022801"/>
    </source>
</evidence>
<keyword evidence="15" id="KW-0961">Cell wall biogenesis/degradation</keyword>
<evidence type="ECO:0000256" key="17">
    <source>
        <dbReference type="ARBA" id="ARBA00049902"/>
    </source>
</evidence>
<comment type="catalytic activity">
    <reaction evidence="17">
        <text>[GlcNAc-(1-&gt;4)-Mur2Ac(oyl-L-Ala-gamma-D-Glu-L-Lys-D-Ala-D-Ala)](n)-di-trans,octa-cis-undecaprenyl diphosphate + beta-D-GlcNAc-(1-&gt;4)-Mur2Ac(oyl-L-Ala-gamma-D-Glu-L-Lys-D-Ala-D-Ala)-di-trans,octa-cis-undecaprenyl diphosphate = [GlcNAc-(1-&gt;4)-Mur2Ac(oyl-L-Ala-gamma-D-Glu-L-Lys-D-Ala-D-Ala)](n+1)-di-trans,octa-cis-undecaprenyl diphosphate + di-trans,octa-cis-undecaprenyl diphosphate + H(+)</text>
        <dbReference type="Rhea" id="RHEA:23708"/>
        <dbReference type="Rhea" id="RHEA-COMP:9602"/>
        <dbReference type="Rhea" id="RHEA-COMP:9603"/>
        <dbReference type="ChEBI" id="CHEBI:15378"/>
        <dbReference type="ChEBI" id="CHEBI:58405"/>
        <dbReference type="ChEBI" id="CHEBI:60033"/>
        <dbReference type="ChEBI" id="CHEBI:78435"/>
        <dbReference type="EC" id="2.4.99.28"/>
    </reaction>
</comment>
<reference evidence="22" key="1">
    <citation type="submission" date="2021-04" db="EMBL/GenBank/DDBJ databases">
        <title>A novel Synergistetes isolate from a pyrite-forming mixed culture.</title>
        <authorList>
            <person name="Bunk B."/>
            <person name="Sproer C."/>
            <person name="Spring S."/>
            <person name="Pester M."/>
        </authorList>
    </citation>
    <scope>NUCLEOTIDE SEQUENCE [LARGE SCALE GENOMIC DNA]</scope>
    <source>
        <strain evidence="22">J.5.4.2-T.3.5.2</strain>
    </source>
</reference>
<feature type="domain" description="Penicillin-binding protein transpeptidase" evidence="19">
    <location>
        <begin position="337"/>
        <end position="604"/>
    </location>
</feature>
<keyword evidence="22" id="KW-1185">Reference proteome</keyword>
<dbReference type="GO" id="GO:0009252">
    <property type="term" value="P:peptidoglycan biosynthetic process"/>
    <property type="evidence" value="ECO:0007669"/>
    <property type="project" value="UniProtKB-KW"/>
</dbReference>
<evidence type="ECO:0000256" key="4">
    <source>
        <dbReference type="ARBA" id="ARBA00022645"/>
    </source>
</evidence>
<keyword evidence="12" id="KW-1133">Transmembrane helix</keyword>
<evidence type="ECO:0000256" key="15">
    <source>
        <dbReference type="ARBA" id="ARBA00023316"/>
    </source>
</evidence>
<comment type="catalytic activity">
    <reaction evidence="16">
        <text>Preferential cleavage: (Ac)2-L-Lys-D-Ala-|-D-Ala. Also transpeptidation of peptidyl-alanyl moieties that are N-acyl substituents of D-alanine.</text>
        <dbReference type="EC" id="3.4.16.4"/>
    </reaction>
</comment>
<evidence type="ECO:0000256" key="11">
    <source>
        <dbReference type="ARBA" id="ARBA00022984"/>
    </source>
</evidence>
<protein>
    <submittedName>
        <fullName evidence="21">PBP1A family penicillin-binding protein</fullName>
    </submittedName>
</protein>
<dbReference type="AlphaFoldDB" id="A0A9Q7AN62"/>
<dbReference type="InterPro" id="IPR036950">
    <property type="entry name" value="PBP_transglycosylase"/>
</dbReference>
<evidence type="ECO:0000256" key="12">
    <source>
        <dbReference type="ARBA" id="ARBA00022989"/>
    </source>
</evidence>